<evidence type="ECO:0000313" key="4">
    <source>
        <dbReference type="EMBL" id="APV35977.1"/>
    </source>
</evidence>
<dbReference type="InterPro" id="IPR030678">
    <property type="entry name" value="Peptide/Ni-bd"/>
</dbReference>
<dbReference type="KEGG" id="asol:BEN76_08095"/>
<dbReference type="EMBL" id="CP016896">
    <property type="protein sequence ID" value="APV35977.1"/>
    <property type="molecule type" value="Genomic_DNA"/>
</dbReference>
<sequence>MHAKNAYVMKTLSLALGLGVFSLSCFAAVTTTPYIAIRTQPKYQALTHMPYANPKAPKGGILIQSSNGTFDNLNSMNGKGSSTDGINYVFDSLMSSSLDEPGVMYPLLAKTATFDQQHPSFVIFDLNPQARFSDGSPLTAEDVKFSFDTYQTKANPGLQMYIADLAKTEVLSKYRIKFSFKSKSNLEMPMILASLPIYSKKDWQHKDFTRVTLQPILGSGPYLIERIDPGRSVTYKRNPKYWAKDLAVNQGRYNFDRLKYVYYRNLDIAFEGFKSGQYTLHEEFMSRKWVTGYDFPAFKSGMIKKYVFEHRNPMTTQSIVMNTRHRPLSDIKLRRAISYAYDFEWQNKALFYGQYQRLQSYFNNSELAATGTPSAAEQKILAPFLPKLDPIVREGVLANWRYPVSDASGFNRNSLLKARQLLIEAGYTVQHQTLKDKQGRPVQLELLIHQDSLQRTLMPFVRNLKRLGITVNIRLVDTPQYVERMRRNDFDLTTMALPQSLTPGNEQAQFWGSAAANQVGNYNYSGIQDPVIDAVIQRVIHANSRDELVASTKVLDRLLRAGYYQILTYGKAGNWYAYWDMYERPKVKPALSVGYDYWWSNPEKAQRVARYLRKQE</sequence>
<evidence type="ECO:0000256" key="1">
    <source>
        <dbReference type="ARBA" id="ARBA00022729"/>
    </source>
</evidence>
<keyword evidence="1 2" id="KW-0732">Signal</keyword>
<feature type="signal peptide" evidence="2">
    <location>
        <begin position="1"/>
        <end position="27"/>
    </location>
</feature>
<proteinExistence type="predicted"/>
<dbReference type="PROSITE" id="PS51257">
    <property type="entry name" value="PROKAR_LIPOPROTEIN"/>
    <property type="match status" value="1"/>
</dbReference>
<dbReference type="SUPFAM" id="SSF53850">
    <property type="entry name" value="Periplasmic binding protein-like II"/>
    <property type="match status" value="1"/>
</dbReference>
<organism evidence="4 5">
    <name type="scientific">Acinetobacter soli</name>
    <dbReference type="NCBI Taxonomy" id="487316"/>
    <lineage>
        <taxon>Bacteria</taxon>
        <taxon>Pseudomonadati</taxon>
        <taxon>Pseudomonadota</taxon>
        <taxon>Gammaproteobacteria</taxon>
        <taxon>Moraxellales</taxon>
        <taxon>Moraxellaceae</taxon>
        <taxon>Acinetobacter</taxon>
    </lineage>
</organism>
<dbReference type="Proteomes" id="UP000185674">
    <property type="component" value="Chromosome"/>
</dbReference>
<dbReference type="PIRSF" id="PIRSF002741">
    <property type="entry name" value="MppA"/>
    <property type="match status" value="1"/>
</dbReference>
<name>A0A1P8EIE8_9GAMM</name>
<dbReference type="PANTHER" id="PTHR30290:SF64">
    <property type="entry name" value="ABC TRANSPORTER PERIPLASMIC BINDING PROTEIN"/>
    <property type="match status" value="1"/>
</dbReference>
<dbReference type="GO" id="GO:0015833">
    <property type="term" value="P:peptide transport"/>
    <property type="evidence" value="ECO:0007669"/>
    <property type="project" value="TreeGrafter"/>
</dbReference>
<dbReference type="AlphaFoldDB" id="A0A1P8EIE8"/>
<dbReference type="Gene3D" id="3.10.105.10">
    <property type="entry name" value="Dipeptide-binding Protein, Domain 3"/>
    <property type="match status" value="1"/>
</dbReference>
<accession>A0A1P8EIE8</accession>
<reference evidence="4 5" key="1">
    <citation type="submission" date="2016-08" db="EMBL/GenBank/DDBJ databases">
        <title>Complete genome sequence of Acinetobacter baylyi strain GFJ2.</title>
        <authorList>
            <person name="Tabata M."/>
            <person name="Kuboki S."/>
            <person name="Gibu N."/>
            <person name="Kinouchi Y."/>
            <person name="Vangnai A."/>
            <person name="Kasai D."/>
            <person name="Fukuda M."/>
        </authorList>
    </citation>
    <scope>NUCLEOTIDE SEQUENCE [LARGE SCALE GENOMIC DNA]</scope>
    <source>
        <strain evidence="4 5">GFJ2</strain>
    </source>
</reference>
<evidence type="ECO:0000259" key="3">
    <source>
        <dbReference type="Pfam" id="PF00496"/>
    </source>
</evidence>
<dbReference type="eggNOG" id="COG4166">
    <property type="taxonomic scope" value="Bacteria"/>
</dbReference>
<dbReference type="InterPro" id="IPR000914">
    <property type="entry name" value="SBP_5_dom"/>
</dbReference>
<feature type="chain" id="PRO_5012410785" evidence="2">
    <location>
        <begin position="28"/>
        <end position="616"/>
    </location>
</feature>
<dbReference type="GO" id="GO:0043190">
    <property type="term" value="C:ATP-binding cassette (ABC) transporter complex"/>
    <property type="evidence" value="ECO:0007669"/>
    <property type="project" value="InterPro"/>
</dbReference>
<feature type="domain" description="Solute-binding protein family 5" evidence="3">
    <location>
        <begin position="105"/>
        <end position="514"/>
    </location>
</feature>
<dbReference type="STRING" id="487316.BEN76_08095"/>
<protein>
    <submittedName>
        <fullName evidence="4">ABC transporter substrate-binding protein</fullName>
    </submittedName>
</protein>
<gene>
    <name evidence="4" type="ORF">BEN76_08095</name>
</gene>
<dbReference type="PANTHER" id="PTHR30290">
    <property type="entry name" value="PERIPLASMIC BINDING COMPONENT OF ABC TRANSPORTER"/>
    <property type="match status" value="1"/>
</dbReference>
<dbReference type="Gene3D" id="3.40.190.10">
    <property type="entry name" value="Periplasmic binding protein-like II"/>
    <property type="match status" value="1"/>
</dbReference>
<dbReference type="GO" id="GO:1904680">
    <property type="term" value="F:peptide transmembrane transporter activity"/>
    <property type="evidence" value="ECO:0007669"/>
    <property type="project" value="TreeGrafter"/>
</dbReference>
<dbReference type="GO" id="GO:0042884">
    <property type="term" value="P:microcin transport"/>
    <property type="evidence" value="ECO:0007669"/>
    <property type="project" value="TreeGrafter"/>
</dbReference>
<evidence type="ECO:0000256" key="2">
    <source>
        <dbReference type="SAM" id="SignalP"/>
    </source>
</evidence>
<dbReference type="InterPro" id="IPR039424">
    <property type="entry name" value="SBP_5"/>
</dbReference>
<dbReference type="CDD" id="cd08497">
    <property type="entry name" value="MbnE-like"/>
    <property type="match status" value="1"/>
</dbReference>
<dbReference type="GO" id="GO:0030288">
    <property type="term" value="C:outer membrane-bounded periplasmic space"/>
    <property type="evidence" value="ECO:0007669"/>
    <property type="project" value="TreeGrafter"/>
</dbReference>
<dbReference type="Pfam" id="PF00496">
    <property type="entry name" value="SBP_bac_5"/>
    <property type="match status" value="1"/>
</dbReference>
<evidence type="ECO:0000313" key="5">
    <source>
        <dbReference type="Proteomes" id="UP000185674"/>
    </source>
</evidence>